<dbReference type="AlphaFoldDB" id="A0A2N2E8U5"/>
<dbReference type="InterPro" id="IPR019476">
    <property type="entry name" value="T4SS_TraD_DNA-bd"/>
</dbReference>
<dbReference type="InterPro" id="IPR027417">
    <property type="entry name" value="P-loop_NTPase"/>
</dbReference>
<sequence length="626" mass="71693">MTNNEVVYFAQTNFRNQMKKFGIKVDDRRRHMYLIGKTGMGKSTVLENMIVDDIRAGKGVAVIDPHGDLAEKIIKYIPKERVNDVVYFNPADMNYPIAFNLVEQVEPHLRHLVASGLIGVFKKLWADSWGPRLEYILRNAILAILDFPGSTLLGVVRMLSDKDYRKRVVTNIKDPVVKSFWEKEFAGYADKFASEAVSPIQNKVGQFLSSSFMRNIVGQVKSSVDMRKIMDEGKILIMNMSKGRIGEDNSALLGAMMITKIQLAAMSRVDIDEKDRNDFYLYIDEFQNFSTESFANILSEARKYRLNLIMAHQYIEQLDEKVKPAVFGNVGTIVVFRVGAADAEELVKEFTPVFTEEDIVNLPKYEMYLKLMIDGVSSDPFSAKGLPPLLEEEKTDNVEKVIEYSRQKYATKREIVEEKIMRWHLDDDGEKKIEKPTVNSTGLYKNQETKLNVQNFSQNKPNNSEFKNTNFKPQQRENFISKKGNDEELYSTYCWACASDVQTKFKPDGIRPVYCNECFKKKKEGKSIVNNQKEIQNTKKPAFEDNSKTENKTESLKEIIRKSEPIIKKTEVEEIGLGALKSLNPVNFKGKEIKQKEDSASFQNVSDNKNKEEIAIEEGENVVFDK</sequence>
<feature type="domain" description="CxxC-x17-CxxC" evidence="2">
    <location>
        <begin position="488"/>
        <end position="523"/>
    </location>
</feature>
<dbReference type="Pfam" id="PF10412">
    <property type="entry name" value="TrwB_AAD_bind"/>
    <property type="match status" value="1"/>
</dbReference>
<protein>
    <submittedName>
        <fullName evidence="3">Uncharacterized protein</fullName>
    </submittedName>
</protein>
<evidence type="ECO:0000259" key="2">
    <source>
        <dbReference type="Pfam" id="PF23477"/>
    </source>
</evidence>
<evidence type="ECO:0000313" key="3">
    <source>
        <dbReference type="EMBL" id="PKM91128.1"/>
    </source>
</evidence>
<name>A0A2N2E8U5_9BACT</name>
<dbReference type="EMBL" id="PHAI01000003">
    <property type="protein sequence ID" value="PKM91128.1"/>
    <property type="molecule type" value="Genomic_DNA"/>
</dbReference>
<dbReference type="InterPro" id="IPR051162">
    <property type="entry name" value="T4SS_component"/>
</dbReference>
<dbReference type="InterPro" id="IPR026363">
    <property type="entry name" value="CxxC-x17-CxxC_dom"/>
</dbReference>
<dbReference type="Gene3D" id="3.40.50.300">
    <property type="entry name" value="P-loop containing nucleotide triphosphate hydrolases"/>
    <property type="match status" value="2"/>
</dbReference>
<dbReference type="Proteomes" id="UP000233517">
    <property type="component" value="Unassembled WGS sequence"/>
</dbReference>
<dbReference type="SUPFAM" id="SSF52540">
    <property type="entry name" value="P-loop containing nucleoside triphosphate hydrolases"/>
    <property type="match status" value="1"/>
</dbReference>
<accession>A0A2N2E8U5</accession>
<evidence type="ECO:0000313" key="4">
    <source>
        <dbReference type="Proteomes" id="UP000233517"/>
    </source>
</evidence>
<dbReference type="PANTHER" id="PTHR30121">
    <property type="entry name" value="UNCHARACTERIZED PROTEIN YJGR-RELATED"/>
    <property type="match status" value="1"/>
</dbReference>
<dbReference type="CDD" id="cd01127">
    <property type="entry name" value="TrwB_TraG_TraD_VirD4"/>
    <property type="match status" value="1"/>
</dbReference>
<dbReference type="Pfam" id="PF23477">
    <property type="entry name" value="zf_Tbcl_2"/>
    <property type="match status" value="1"/>
</dbReference>
<feature type="domain" description="Type IV secretion system coupling protein TraD DNA-binding" evidence="1">
    <location>
        <begin position="23"/>
        <end position="346"/>
    </location>
</feature>
<proteinExistence type="predicted"/>
<gene>
    <name evidence="3" type="ORF">CVU82_03685</name>
</gene>
<dbReference type="PANTHER" id="PTHR30121:SF11">
    <property type="entry name" value="AAA+ ATPASE DOMAIN-CONTAINING PROTEIN"/>
    <property type="match status" value="1"/>
</dbReference>
<comment type="caution">
    <text evidence="3">The sequence shown here is derived from an EMBL/GenBank/DDBJ whole genome shotgun (WGS) entry which is preliminary data.</text>
</comment>
<reference evidence="3 4" key="1">
    <citation type="journal article" date="2017" name="ISME J.">
        <title>Potential for microbial H2 and metal transformations associated with novel bacteria and archaea in deep terrestrial subsurface sediments.</title>
        <authorList>
            <person name="Hernsdorf A.W."/>
            <person name="Amano Y."/>
            <person name="Miyakawa K."/>
            <person name="Ise K."/>
            <person name="Suzuki Y."/>
            <person name="Anantharaman K."/>
            <person name="Probst A."/>
            <person name="Burstein D."/>
            <person name="Thomas B.C."/>
            <person name="Banfield J.F."/>
        </authorList>
    </citation>
    <scope>NUCLEOTIDE SEQUENCE [LARGE SCALE GENOMIC DNA]</scope>
    <source>
        <strain evidence="3">HGW-Falkowbacteria-1</strain>
    </source>
</reference>
<evidence type="ECO:0000259" key="1">
    <source>
        <dbReference type="Pfam" id="PF10412"/>
    </source>
</evidence>
<organism evidence="3 4">
    <name type="scientific">Candidatus Falkowbacteria bacterium HGW-Falkowbacteria-1</name>
    <dbReference type="NCBI Taxonomy" id="2013768"/>
    <lineage>
        <taxon>Bacteria</taxon>
        <taxon>Candidatus Falkowiibacteriota</taxon>
    </lineage>
</organism>